<protein>
    <submittedName>
        <fullName evidence="1">Uncharacterized protein</fullName>
    </submittedName>
</protein>
<reference evidence="1 2" key="1">
    <citation type="submission" date="2021-03" db="EMBL/GenBank/DDBJ databases">
        <title>Novel species identification of genus Shewanella.</title>
        <authorList>
            <person name="Liu G."/>
            <person name="Zhang Q."/>
        </authorList>
    </citation>
    <scope>NUCLEOTIDE SEQUENCE [LARGE SCALE GENOMIC DNA]</scope>
    <source>
        <strain evidence="1 2">FJAT-51800</strain>
    </source>
</reference>
<proteinExistence type="predicted"/>
<name>A0ABX7QSV5_9GAMM</name>
<accession>A0ABX7QSV5</accession>
<evidence type="ECO:0000313" key="1">
    <source>
        <dbReference type="EMBL" id="QSX33756.1"/>
    </source>
</evidence>
<organism evidence="1 2">
    <name type="scientific">Shewanella avicenniae</name>
    <dbReference type="NCBI Taxonomy" id="2814294"/>
    <lineage>
        <taxon>Bacteria</taxon>
        <taxon>Pseudomonadati</taxon>
        <taxon>Pseudomonadota</taxon>
        <taxon>Gammaproteobacteria</taxon>
        <taxon>Alteromonadales</taxon>
        <taxon>Shewanellaceae</taxon>
        <taxon>Shewanella</taxon>
    </lineage>
</organism>
<dbReference type="EMBL" id="CP071503">
    <property type="protein sequence ID" value="QSX33756.1"/>
    <property type="molecule type" value="Genomic_DNA"/>
</dbReference>
<dbReference type="Proteomes" id="UP000662770">
    <property type="component" value="Chromosome"/>
</dbReference>
<gene>
    <name evidence="1" type="ORF">JYB87_00425</name>
</gene>
<evidence type="ECO:0000313" key="2">
    <source>
        <dbReference type="Proteomes" id="UP000662770"/>
    </source>
</evidence>
<sequence>MPLRYDHFVFNGVTMKFSFLPDDKSFEFSSIKIAPVSKFDDVLKGFYQSVHVSNGWFYGPEQELKKSPTENTKFKNRGPINCVPFFKIDPTHEITSNSCTDEHLRFLILSYGFLQGLYLTPEGYSYLGRTAYKPGKLNGLLMSGNDYANGMETINKFYTSSNLEQRNQMFACIHWFLLGQSHHFEWDQFEAQYKVLDGLYNLAGVKAKYHAGRPVELAKKYNLKLPLWAELDSTGKRSTLSIQRNELFHEAKYGGHPIGYSYPEENYSLEFVSFNTKLIAATLGIDTPYLSADPTNRDYWAWDIKA</sequence>
<keyword evidence="2" id="KW-1185">Reference proteome</keyword>
<dbReference type="RefSeq" id="WP_207354967.1">
    <property type="nucleotide sequence ID" value="NZ_CP071503.1"/>
</dbReference>